<dbReference type="AlphaFoldDB" id="A0A0C2FV52"/>
<evidence type="ECO:0000313" key="1">
    <source>
        <dbReference type="EMBL" id="KIH50559.1"/>
    </source>
</evidence>
<gene>
    <name evidence="1" type="ORF">ANCDUO_19362</name>
</gene>
<dbReference type="Proteomes" id="UP000054047">
    <property type="component" value="Unassembled WGS sequence"/>
</dbReference>
<organism evidence="1 2">
    <name type="scientific">Ancylostoma duodenale</name>
    <dbReference type="NCBI Taxonomy" id="51022"/>
    <lineage>
        <taxon>Eukaryota</taxon>
        <taxon>Metazoa</taxon>
        <taxon>Ecdysozoa</taxon>
        <taxon>Nematoda</taxon>
        <taxon>Chromadorea</taxon>
        <taxon>Rhabditida</taxon>
        <taxon>Rhabditina</taxon>
        <taxon>Rhabditomorpha</taxon>
        <taxon>Strongyloidea</taxon>
        <taxon>Ancylostomatidae</taxon>
        <taxon>Ancylostomatinae</taxon>
        <taxon>Ancylostoma</taxon>
    </lineage>
</organism>
<name>A0A0C2FV52_9BILA</name>
<proteinExistence type="predicted"/>
<dbReference type="EMBL" id="KN749358">
    <property type="protein sequence ID" value="KIH50559.1"/>
    <property type="molecule type" value="Genomic_DNA"/>
</dbReference>
<keyword evidence="2" id="KW-1185">Reference proteome</keyword>
<dbReference type="OrthoDB" id="5828771at2759"/>
<evidence type="ECO:0000313" key="2">
    <source>
        <dbReference type="Proteomes" id="UP000054047"/>
    </source>
</evidence>
<sequence length="112" mass="11984">MAASASGSLRTVDGVASAILRMLLLDEDPGTAVCASPSIYYDYRDGQYHCDGSAEFLGGLKKEFGIDCMDVPHGDNKANDRIVMAARRRVSDGDVVAAMHDADSNFNYAVGY</sequence>
<protein>
    <submittedName>
        <fullName evidence="1">Uncharacterized protein</fullName>
    </submittedName>
</protein>
<accession>A0A0C2FV52</accession>
<reference evidence="1 2" key="1">
    <citation type="submission" date="2013-12" db="EMBL/GenBank/DDBJ databases">
        <title>Draft genome of the parsitic nematode Ancylostoma duodenale.</title>
        <authorList>
            <person name="Mitreva M."/>
        </authorList>
    </citation>
    <scope>NUCLEOTIDE SEQUENCE [LARGE SCALE GENOMIC DNA]</scope>
    <source>
        <strain evidence="1 2">Zhejiang</strain>
    </source>
</reference>